<sequence>MLRERLKLKMENVETRTAAQSSPSNVQNEVSLQQKRSEQMGFQAGQQRTNINIAERQNLRRPVQVGERDPARLSCVGLAQPSFAQGRKKSKGEGDDEMVPGESMEFPDCGQDAVTHAATHAATQGVYTGSQAGNNGNVARTR</sequence>
<evidence type="ECO:0000256" key="1">
    <source>
        <dbReference type="SAM" id="MobiDB-lite"/>
    </source>
</evidence>
<gene>
    <name evidence="2" type="ORF">R1flu_021870</name>
</gene>
<name>A0ABD1ZR83_9MARC</name>
<dbReference type="AlphaFoldDB" id="A0ABD1ZR83"/>
<feature type="region of interest" description="Disordered" evidence="1">
    <location>
        <begin position="76"/>
        <end position="109"/>
    </location>
</feature>
<protein>
    <submittedName>
        <fullName evidence="2">Uncharacterized protein</fullName>
    </submittedName>
</protein>
<comment type="caution">
    <text evidence="2">The sequence shown here is derived from an EMBL/GenBank/DDBJ whole genome shotgun (WGS) entry which is preliminary data.</text>
</comment>
<feature type="compositionally biased region" description="Basic and acidic residues" evidence="1">
    <location>
        <begin position="1"/>
        <end position="14"/>
    </location>
</feature>
<dbReference type="EMBL" id="JBHFFA010000001">
    <property type="protein sequence ID" value="KAL2653742.1"/>
    <property type="molecule type" value="Genomic_DNA"/>
</dbReference>
<accession>A0ABD1ZR83</accession>
<keyword evidence="3" id="KW-1185">Reference proteome</keyword>
<feature type="region of interest" description="Disordered" evidence="1">
    <location>
        <begin position="1"/>
        <end position="47"/>
    </location>
</feature>
<proteinExistence type="predicted"/>
<feature type="compositionally biased region" description="Polar residues" evidence="1">
    <location>
        <begin position="15"/>
        <end position="34"/>
    </location>
</feature>
<evidence type="ECO:0000313" key="2">
    <source>
        <dbReference type="EMBL" id="KAL2653742.1"/>
    </source>
</evidence>
<reference evidence="2 3" key="1">
    <citation type="submission" date="2024-09" db="EMBL/GenBank/DDBJ databases">
        <title>Chromosome-scale assembly of Riccia fluitans.</title>
        <authorList>
            <person name="Paukszto L."/>
            <person name="Sawicki J."/>
            <person name="Karawczyk K."/>
            <person name="Piernik-Szablinska J."/>
            <person name="Szczecinska M."/>
            <person name="Mazdziarz M."/>
        </authorList>
    </citation>
    <scope>NUCLEOTIDE SEQUENCE [LARGE SCALE GENOMIC DNA]</scope>
    <source>
        <strain evidence="2">Rf_01</strain>
        <tissue evidence="2">Aerial parts of the thallus</tissue>
    </source>
</reference>
<dbReference type="Proteomes" id="UP001605036">
    <property type="component" value="Unassembled WGS sequence"/>
</dbReference>
<evidence type="ECO:0000313" key="3">
    <source>
        <dbReference type="Proteomes" id="UP001605036"/>
    </source>
</evidence>
<organism evidence="2 3">
    <name type="scientific">Riccia fluitans</name>
    <dbReference type="NCBI Taxonomy" id="41844"/>
    <lineage>
        <taxon>Eukaryota</taxon>
        <taxon>Viridiplantae</taxon>
        <taxon>Streptophyta</taxon>
        <taxon>Embryophyta</taxon>
        <taxon>Marchantiophyta</taxon>
        <taxon>Marchantiopsida</taxon>
        <taxon>Marchantiidae</taxon>
        <taxon>Marchantiales</taxon>
        <taxon>Ricciaceae</taxon>
        <taxon>Riccia</taxon>
    </lineage>
</organism>